<organism evidence="2 3">
    <name type="scientific">Fulvivirga imtechensis AK7</name>
    <dbReference type="NCBI Taxonomy" id="1237149"/>
    <lineage>
        <taxon>Bacteria</taxon>
        <taxon>Pseudomonadati</taxon>
        <taxon>Bacteroidota</taxon>
        <taxon>Cytophagia</taxon>
        <taxon>Cytophagales</taxon>
        <taxon>Fulvivirgaceae</taxon>
        <taxon>Fulvivirga</taxon>
    </lineage>
</organism>
<accession>L8K1A6</accession>
<protein>
    <recommendedName>
        <fullName evidence="1">Predicted 3'-5' exonuclease PolB-like domain-containing protein</fullName>
    </recommendedName>
</protein>
<gene>
    <name evidence="2" type="ORF">C900_02108</name>
</gene>
<dbReference type="GO" id="GO:0003676">
    <property type="term" value="F:nucleic acid binding"/>
    <property type="evidence" value="ECO:0007669"/>
    <property type="project" value="InterPro"/>
</dbReference>
<dbReference type="InterPro" id="IPR012337">
    <property type="entry name" value="RNaseH-like_sf"/>
</dbReference>
<dbReference type="CDD" id="cd05782">
    <property type="entry name" value="DNA_polB_like1_exo"/>
    <property type="match status" value="1"/>
</dbReference>
<proteinExistence type="predicted"/>
<reference evidence="2 3" key="1">
    <citation type="submission" date="2012-12" db="EMBL/GenBank/DDBJ databases">
        <title>Genome assembly of Fulvivirga imtechensis AK7.</title>
        <authorList>
            <person name="Nupur N."/>
            <person name="Khatri I."/>
            <person name="Kumar R."/>
            <person name="Subramanian S."/>
            <person name="Pinnaka A."/>
        </authorList>
    </citation>
    <scope>NUCLEOTIDE SEQUENCE [LARGE SCALE GENOMIC DNA]</scope>
    <source>
        <strain evidence="2 3">AK7</strain>
    </source>
</reference>
<dbReference type="STRING" id="1237149.C900_02108"/>
<dbReference type="Gene3D" id="3.30.420.10">
    <property type="entry name" value="Ribonuclease H-like superfamily/Ribonuclease H"/>
    <property type="match status" value="1"/>
</dbReference>
<dbReference type="Pfam" id="PF10108">
    <property type="entry name" value="DNA_pol_B_exo2"/>
    <property type="match status" value="1"/>
</dbReference>
<evidence type="ECO:0000259" key="1">
    <source>
        <dbReference type="Pfam" id="PF10108"/>
    </source>
</evidence>
<dbReference type="SUPFAM" id="SSF53098">
    <property type="entry name" value="Ribonuclease H-like"/>
    <property type="match status" value="1"/>
</dbReference>
<name>L8K1A6_9BACT</name>
<dbReference type="Proteomes" id="UP000011135">
    <property type="component" value="Unassembled WGS sequence"/>
</dbReference>
<dbReference type="RefSeq" id="WP_009577727.1">
    <property type="nucleotide sequence ID" value="NZ_AMZN01000003.1"/>
</dbReference>
<dbReference type="EMBL" id="AMZN01000003">
    <property type="protein sequence ID" value="ELR73704.1"/>
    <property type="molecule type" value="Genomic_DNA"/>
</dbReference>
<comment type="caution">
    <text evidence="2">The sequence shown here is derived from an EMBL/GenBank/DDBJ whole genome shotgun (WGS) entry which is preliminary data.</text>
</comment>
<dbReference type="AlphaFoldDB" id="L8K1A6"/>
<keyword evidence="3" id="KW-1185">Reference proteome</keyword>
<feature type="domain" description="Predicted 3'-5' exonuclease PolB-like" evidence="1">
    <location>
        <begin position="61"/>
        <end position="225"/>
    </location>
</feature>
<dbReference type="OrthoDB" id="9773351at2"/>
<sequence length="238" mass="27314">MEALKDILFLDIETVSATGSYTDLDERLKTLWSRKASFLKKGEDITEEELYFQRAGIYAEFGKVVTIGLGYFHVEEGKPSFRVKALYDHDEKALLEKFNTILIKMGSENLRLCAHNGREFDFPYLSRRMLIHGISLPSALDLSGKKPWEVNHLDTMDMWKFGDWKHYTSLDLLAAIFNIDSSKSDMNGGDVNKVYYHTEDLEKIASYCVRDVIVTARVFLKLKNISLNELEVITTPPN</sequence>
<evidence type="ECO:0000313" key="2">
    <source>
        <dbReference type="EMBL" id="ELR73704.1"/>
    </source>
</evidence>
<dbReference type="InterPro" id="IPR019288">
    <property type="entry name" value="3'-5'_exonuclease_PolB-like"/>
</dbReference>
<dbReference type="PATRIC" id="fig|1237149.3.peg.283"/>
<dbReference type="eggNOG" id="COG3298">
    <property type="taxonomic scope" value="Bacteria"/>
</dbReference>
<dbReference type="InterPro" id="IPR036397">
    <property type="entry name" value="RNaseH_sf"/>
</dbReference>
<evidence type="ECO:0000313" key="3">
    <source>
        <dbReference type="Proteomes" id="UP000011135"/>
    </source>
</evidence>